<feature type="compositionally biased region" description="Low complexity" evidence="2">
    <location>
        <begin position="129"/>
        <end position="146"/>
    </location>
</feature>
<name>A0A061RS63_9CHLO</name>
<keyword evidence="1" id="KW-0175">Coiled coil</keyword>
<feature type="coiled-coil region" evidence="1">
    <location>
        <begin position="176"/>
        <end position="203"/>
    </location>
</feature>
<feature type="compositionally biased region" description="Basic and acidic residues" evidence="2">
    <location>
        <begin position="293"/>
        <end position="306"/>
    </location>
</feature>
<sequence length="612" mass="64822">MLPEIPLLREAGASPSQTRPLDTAAKATPLEAVSSICPLQAVDRMSYNPAEGRGPRSQVLPAGQRIAGPPCASWEAAPLAPCVSRHGSLPDAGSWWDGGRQGGLAPPWERDAAALCLGRDAQGMPGQHSGASASGVSSGAASDPVSADPVLITGAAARSSMQREGGSRPTSMEDTIAMQQRHIEELTREVAWLRSQYSAVMERLLASQDPSPNPFQRESPGYALVGGEALSRPSSAEQCPAAPGGGAAVASARPEGQGQERMGASPTPPAPTFPSDTASHSRPGPAGEQEPATAEREEFGDERSSDRLPCSEPVQDVRFRCLRDPIEDAATSSSVCVDGEILINSVPEEVQAEAGSMLVSSVLEVLHRTVASADAHDQGSSAAERFDAFMEASFGQGVFPRDSESKEEAQEGAGRVADPNPPPAASGSLSVCRAGSGNDDVARVPDLSSLFPESDTEEWQGKSALQHWDLNGAHETALALLEDEEFSFTTQHFLEKYGRCDATRSVQRGEHQVQQVNTAVLPPATTDQGDTASGGIPHLPAMSEKDETCEQRGCNARDSKIWNSECPSYDMDPSDRTINPSCQARSRRFDVTQDIGWYSLDCILSGLEENKE</sequence>
<gene>
    <name evidence="3" type="ORF">TSPGSL018_22294</name>
</gene>
<dbReference type="EMBL" id="GBEZ01009916">
    <property type="protein sequence ID" value="JAC75707.1"/>
    <property type="molecule type" value="Transcribed_RNA"/>
</dbReference>
<feature type="region of interest" description="Disordered" evidence="2">
    <location>
        <begin position="120"/>
        <end position="146"/>
    </location>
</feature>
<evidence type="ECO:0000256" key="1">
    <source>
        <dbReference type="SAM" id="Coils"/>
    </source>
</evidence>
<feature type="region of interest" description="Disordered" evidence="2">
    <location>
        <begin position="522"/>
        <end position="546"/>
    </location>
</feature>
<feature type="region of interest" description="Disordered" evidence="2">
    <location>
        <begin position="1"/>
        <end position="26"/>
    </location>
</feature>
<dbReference type="AlphaFoldDB" id="A0A061RS63"/>
<evidence type="ECO:0000256" key="2">
    <source>
        <dbReference type="SAM" id="MobiDB-lite"/>
    </source>
</evidence>
<organism evidence="3">
    <name type="scientific">Tetraselmis sp. GSL018</name>
    <dbReference type="NCBI Taxonomy" id="582737"/>
    <lineage>
        <taxon>Eukaryota</taxon>
        <taxon>Viridiplantae</taxon>
        <taxon>Chlorophyta</taxon>
        <taxon>core chlorophytes</taxon>
        <taxon>Chlorodendrophyceae</taxon>
        <taxon>Chlorodendrales</taxon>
        <taxon>Chlorodendraceae</taxon>
        <taxon>Tetraselmis</taxon>
    </lineage>
</organism>
<evidence type="ECO:0000313" key="3">
    <source>
        <dbReference type="EMBL" id="JAC75707.1"/>
    </source>
</evidence>
<accession>A0A061RS63</accession>
<feature type="region of interest" description="Disordered" evidence="2">
    <location>
        <begin position="226"/>
        <end position="311"/>
    </location>
</feature>
<feature type="region of interest" description="Disordered" evidence="2">
    <location>
        <begin position="398"/>
        <end position="437"/>
    </location>
</feature>
<proteinExistence type="predicted"/>
<reference evidence="3" key="1">
    <citation type="submission" date="2014-05" db="EMBL/GenBank/DDBJ databases">
        <title>The transcriptome of the halophilic microalga Tetraselmis sp. GSL018 isolated from the Great Salt Lake, Utah.</title>
        <authorList>
            <person name="Jinkerson R.E."/>
            <person name="D'Adamo S."/>
            <person name="Posewitz M.C."/>
        </authorList>
    </citation>
    <scope>NUCLEOTIDE SEQUENCE</scope>
    <source>
        <strain evidence="3">GSL018</strain>
    </source>
</reference>
<protein>
    <submittedName>
        <fullName evidence="3">Uncharacterized protein</fullName>
    </submittedName>
</protein>